<evidence type="ECO:0000256" key="5">
    <source>
        <dbReference type="ARBA" id="ARBA00022679"/>
    </source>
</evidence>
<dbReference type="HAMAP" id="MF_00109">
    <property type="entry name" value="Shikimate_kinase"/>
    <property type="match status" value="1"/>
</dbReference>
<accession>A0A6J6WH37</accession>
<sequence length="164" mass="17629">MARIVLVGLPGVGKSSVGPAVASALQINFVDLDAAISSQVGSPASDIIREQGETTFRSFELAVLRTLLEEDIVIATGGGVVVTEACRDLLKREPMVIWLDAEVDVLMSRVEAGDRPLLAGDLADRLGQLRSERSAWYREVATKQIDANGSLDEVVEHVLDCVRT</sequence>
<dbReference type="GO" id="GO:0009073">
    <property type="term" value="P:aromatic amino acid family biosynthetic process"/>
    <property type="evidence" value="ECO:0007669"/>
    <property type="project" value="UniProtKB-KW"/>
</dbReference>
<keyword evidence="6" id="KW-0547">Nucleotide-binding</keyword>
<dbReference type="PROSITE" id="PS01128">
    <property type="entry name" value="SHIKIMATE_KINASE"/>
    <property type="match status" value="1"/>
</dbReference>
<evidence type="ECO:0000256" key="2">
    <source>
        <dbReference type="ARBA" id="ARBA00006997"/>
    </source>
</evidence>
<reference evidence="11" key="1">
    <citation type="submission" date="2020-05" db="EMBL/GenBank/DDBJ databases">
        <authorList>
            <person name="Chiriac C."/>
            <person name="Salcher M."/>
            <person name="Ghai R."/>
            <person name="Kavagutti S V."/>
        </authorList>
    </citation>
    <scope>NUCLEOTIDE SEQUENCE</scope>
</reference>
<dbReference type="PANTHER" id="PTHR21087:SF16">
    <property type="entry name" value="SHIKIMATE KINASE 1, CHLOROPLASTIC"/>
    <property type="match status" value="1"/>
</dbReference>
<evidence type="ECO:0000256" key="9">
    <source>
        <dbReference type="ARBA" id="ARBA00023141"/>
    </source>
</evidence>
<protein>
    <recommendedName>
        <fullName evidence="3">shikimate kinase</fullName>
        <ecNumber evidence="3">2.7.1.71</ecNumber>
    </recommendedName>
</protein>
<dbReference type="AlphaFoldDB" id="A0A6J6WH37"/>
<dbReference type="EMBL" id="CAFAAB010000049">
    <property type="protein sequence ID" value="CAB4781477.1"/>
    <property type="molecule type" value="Genomic_DNA"/>
</dbReference>
<dbReference type="Gene3D" id="3.40.50.300">
    <property type="entry name" value="P-loop containing nucleotide triphosphate hydrolases"/>
    <property type="match status" value="1"/>
</dbReference>
<comment type="pathway">
    <text evidence="1">Metabolic intermediate biosynthesis; chorismate biosynthesis; chorismate from D-erythrose 4-phosphate and phosphoenolpyruvate: step 5/7.</text>
</comment>
<dbReference type="SUPFAM" id="SSF52540">
    <property type="entry name" value="P-loop containing nucleoside triphosphate hydrolases"/>
    <property type="match status" value="1"/>
</dbReference>
<dbReference type="GO" id="GO:0004765">
    <property type="term" value="F:shikimate kinase activity"/>
    <property type="evidence" value="ECO:0007669"/>
    <property type="project" value="UniProtKB-EC"/>
</dbReference>
<keyword evidence="5" id="KW-0808">Transferase</keyword>
<dbReference type="PRINTS" id="PR01100">
    <property type="entry name" value="SHIKIMTKNASE"/>
</dbReference>
<dbReference type="InterPro" id="IPR000623">
    <property type="entry name" value="Shikimate_kinase/TSH1"/>
</dbReference>
<evidence type="ECO:0000256" key="4">
    <source>
        <dbReference type="ARBA" id="ARBA00022605"/>
    </source>
</evidence>
<evidence type="ECO:0000256" key="6">
    <source>
        <dbReference type="ARBA" id="ARBA00022741"/>
    </source>
</evidence>
<keyword evidence="9" id="KW-0057">Aromatic amino acid biosynthesis</keyword>
<dbReference type="InterPro" id="IPR031322">
    <property type="entry name" value="Shikimate/glucono_kinase"/>
</dbReference>
<comment type="similarity">
    <text evidence="2">Belongs to the shikimate kinase family.</text>
</comment>
<dbReference type="InterPro" id="IPR023000">
    <property type="entry name" value="Shikimate_kinase_CS"/>
</dbReference>
<evidence type="ECO:0000256" key="8">
    <source>
        <dbReference type="ARBA" id="ARBA00022840"/>
    </source>
</evidence>
<dbReference type="GO" id="GO:0005829">
    <property type="term" value="C:cytosol"/>
    <property type="evidence" value="ECO:0007669"/>
    <property type="project" value="TreeGrafter"/>
</dbReference>
<organism evidence="11">
    <name type="scientific">freshwater metagenome</name>
    <dbReference type="NCBI Taxonomy" id="449393"/>
    <lineage>
        <taxon>unclassified sequences</taxon>
        <taxon>metagenomes</taxon>
        <taxon>ecological metagenomes</taxon>
    </lineage>
</organism>
<evidence type="ECO:0000256" key="7">
    <source>
        <dbReference type="ARBA" id="ARBA00022777"/>
    </source>
</evidence>
<dbReference type="UniPathway" id="UPA00053">
    <property type="reaction ID" value="UER00088"/>
</dbReference>
<dbReference type="EC" id="2.7.1.71" evidence="3"/>
<keyword evidence="4" id="KW-0028">Amino-acid biosynthesis</keyword>
<gene>
    <name evidence="11" type="ORF">UFOPK2958_00570</name>
</gene>
<evidence type="ECO:0000256" key="1">
    <source>
        <dbReference type="ARBA" id="ARBA00004842"/>
    </source>
</evidence>
<dbReference type="GO" id="GO:0009423">
    <property type="term" value="P:chorismate biosynthetic process"/>
    <property type="evidence" value="ECO:0007669"/>
    <property type="project" value="UniProtKB-UniPathway"/>
</dbReference>
<keyword evidence="8" id="KW-0067">ATP-binding</keyword>
<proteinExistence type="inferred from homology"/>
<dbReference type="GO" id="GO:0008652">
    <property type="term" value="P:amino acid biosynthetic process"/>
    <property type="evidence" value="ECO:0007669"/>
    <property type="project" value="UniProtKB-KW"/>
</dbReference>
<dbReference type="CDD" id="cd00464">
    <property type="entry name" value="SK"/>
    <property type="match status" value="1"/>
</dbReference>
<keyword evidence="7" id="KW-0418">Kinase</keyword>
<dbReference type="Pfam" id="PF01202">
    <property type="entry name" value="SKI"/>
    <property type="match status" value="1"/>
</dbReference>
<evidence type="ECO:0000313" key="11">
    <source>
        <dbReference type="EMBL" id="CAB4781477.1"/>
    </source>
</evidence>
<dbReference type="InterPro" id="IPR027417">
    <property type="entry name" value="P-loop_NTPase"/>
</dbReference>
<evidence type="ECO:0000256" key="3">
    <source>
        <dbReference type="ARBA" id="ARBA00012154"/>
    </source>
</evidence>
<name>A0A6J6WH37_9ZZZZ</name>
<dbReference type="GO" id="GO:0005524">
    <property type="term" value="F:ATP binding"/>
    <property type="evidence" value="ECO:0007669"/>
    <property type="project" value="UniProtKB-KW"/>
</dbReference>
<dbReference type="PANTHER" id="PTHR21087">
    <property type="entry name" value="SHIKIMATE KINASE"/>
    <property type="match status" value="1"/>
</dbReference>
<comment type="catalytic activity">
    <reaction evidence="10">
        <text>shikimate + ATP = 3-phosphoshikimate + ADP + H(+)</text>
        <dbReference type="Rhea" id="RHEA:13121"/>
        <dbReference type="ChEBI" id="CHEBI:15378"/>
        <dbReference type="ChEBI" id="CHEBI:30616"/>
        <dbReference type="ChEBI" id="CHEBI:36208"/>
        <dbReference type="ChEBI" id="CHEBI:145989"/>
        <dbReference type="ChEBI" id="CHEBI:456216"/>
        <dbReference type="EC" id="2.7.1.71"/>
    </reaction>
</comment>
<evidence type="ECO:0000256" key="10">
    <source>
        <dbReference type="ARBA" id="ARBA00048567"/>
    </source>
</evidence>